<dbReference type="RefSeq" id="XP_003569711.1">
    <property type="nucleotide sequence ID" value="XM_003569663.4"/>
</dbReference>
<name>I1HR31_BRADI</name>
<dbReference type="Gramene" id="KQK09530">
    <property type="protein sequence ID" value="KQK09530"/>
    <property type="gene ID" value="BRADI_2g48540v3"/>
</dbReference>
<reference evidence="2" key="2">
    <citation type="submission" date="2017-06" db="EMBL/GenBank/DDBJ databases">
        <title>WGS assembly of Brachypodium distachyon.</title>
        <authorList>
            <consortium name="The International Brachypodium Initiative"/>
            <person name="Lucas S."/>
            <person name="Harmon-Smith M."/>
            <person name="Lail K."/>
            <person name="Tice H."/>
            <person name="Grimwood J."/>
            <person name="Bruce D."/>
            <person name="Barry K."/>
            <person name="Shu S."/>
            <person name="Lindquist E."/>
            <person name="Wang M."/>
            <person name="Pitluck S."/>
            <person name="Vogel J.P."/>
            <person name="Garvin D.F."/>
            <person name="Mockler T.C."/>
            <person name="Schmutz J."/>
            <person name="Rokhsar D."/>
            <person name="Bevan M.W."/>
        </authorList>
    </citation>
    <scope>NUCLEOTIDE SEQUENCE</scope>
    <source>
        <strain evidence="2">Bd21</strain>
    </source>
</reference>
<evidence type="ECO:0000256" key="1">
    <source>
        <dbReference type="SAM" id="MobiDB-lite"/>
    </source>
</evidence>
<accession>I1HR31</accession>
<reference evidence="3" key="3">
    <citation type="submission" date="2018-08" db="UniProtKB">
        <authorList>
            <consortium name="EnsemblPlants"/>
        </authorList>
    </citation>
    <scope>IDENTIFICATION</scope>
    <source>
        <strain evidence="3">cv. Bd21</strain>
    </source>
</reference>
<evidence type="ECO:0000313" key="4">
    <source>
        <dbReference type="Proteomes" id="UP000008810"/>
    </source>
</evidence>
<sequence length="114" mass="12786">MRREGRQRGWVRVYDRELVDPECKRRAVYAVAEEGPTTTVVVANGGYIRASGKPTNHSKSAGGRAFGELSGKARASSSKGRRKFAHDEYKTYWLEMADAVDGKFDYLYDFAVDS</sequence>
<feature type="region of interest" description="Disordered" evidence="1">
    <location>
        <begin position="51"/>
        <end position="74"/>
    </location>
</feature>
<keyword evidence="4" id="KW-1185">Reference proteome</keyword>
<dbReference type="eggNOG" id="ENOG502R3MX">
    <property type="taxonomic scope" value="Eukaryota"/>
</dbReference>
<dbReference type="GeneID" id="100832037"/>
<reference evidence="2 3" key="1">
    <citation type="journal article" date="2010" name="Nature">
        <title>Genome sequencing and analysis of the model grass Brachypodium distachyon.</title>
        <authorList>
            <consortium name="International Brachypodium Initiative"/>
        </authorList>
    </citation>
    <scope>NUCLEOTIDE SEQUENCE [LARGE SCALE GENOMIC DNA]</scope>
    <source>
        <strain evidence="2 3">Bd21</strain>
    </source>
</reference>
<dbReference type="KEGG" id="bdi:100832037"/>
<protein>
    <submittedName>
        <fullName evidence="2 3">Uncharacterized protein</fullName>
    </submittedName>
</protein>
<gene>
    <name evidence="3" type="primary">LOC100832037</name>
    <name evidence="2" type="ORF">BRADI_2g48540v3</name>
</gene>
<dbReference type="OMA" id="EGRMHGW"/>
<evidence type="ECO:0000313" key="2">
    <source>
        <dbReference type="EMBL" id="KQK09530.1"/>
    </source>
</evidence>
<dbReference type="EnsemblPlants" id="KQK09530">
    <property type="protein sequence ID" value="KQK09530"/>
    <property type="gene ID" value="BRADI_2g48540v3"/>
</dbReference>
<evidence type="ECO:0000313" key="3">
    <source>
        <dbReference type="EnsemblPlants" id="KQK09530"/>
    </source>
</evidence>
<dbReference type="AlphaFoldDB" id="I1HR31"/>
<dbReference type="PANTHER" id="PTHR34278">
    <property type="entry name" value="PROTEIN THI031, PUTATIVE-RELATED"/>
    <property type="match status" value="1"/>
</dbReference>
<dbReference type="Proteomes" id="UP000008810">
    <property type="component" value="Chromosome 2"/>
</dbReference>
<dbReference type="PANTHER" id="PTHR34278:SF11">
    <property type="entry name" value="OS01G0510200 PROTEIN"/>
    <property type="match status" value="1"/>
</dbReference>
<dbReference type="OrthoDB" id="663108at2759"/>
<proteinExistence type="predicted"/>
<dbReference type="HOGENOM" id="CLU_154173_0_1_1"/>
<organism evidence="3">
    <name type="scientific">Brachypodium distachyon</name>
    <name type="common">Purple false brome</name>
    <name type="synonym">Trachynia distachya</name>
    <dbReference type="NCBI Taxonomy" id="15368"/>
    <lineage>
        <taxon>Eukaryota</taxon>
        <taxon>Viridiplantae</taxon>
        <taxon>Streptophyta</taxon>
        <taxon>Embryophyta</taxon>
        <taxon>Tracheophyta</taxon>
        <taxon>Spermatophyta</taxon>
        <taxon>Magnoliopsida</taxon>
        <taxon>Liliopsida</taxon>
        <taxon>Poales</taxon>
        <taxon>Poaceae</taxon>
        <taxon>BOP clade</taxon>
        <taxon>Pooideae</taxon>
        <taxon>Stipodae</taxon>
        <taxon>Brachypodieae</taxon>
        <taxon>Brachypodium</taxon>
    </lineage>
</organism>
<dbReference type="EMBL" id="CM000881">
    <property type="protein sequence ID" value="KQK09530.1"/>
    <property type="molecule type" value="Genomic_DNA"/>
</dbReference>